<evidence type="ECO:0000313" key="2">
    <source>
        <dbReference type="EMBL" id="MBP1935330.1"/>
    </source>
</evidence>
<dbReference type="RefSeq" id="WP_209844481.1">
    <property type="nucleotide sequence ID" value="NZ_CBCRVE010000001.1"/>
</dbReference>
<evidence type="ECO:0000256" key="1">
    <source>
        <dbReference type="SAM" id="MobiDB-lite"/>
    </source>
</evidence>
<dbReference type="InterPro" id="IPR021228">
    <property type="entry name" value="BrxD"/>
</dbReference>
<evidence type="ECO:0008006" key="4">
    <source>
        <dbReference type="Google" id="ProtNLM"/>
    </source>
</evidence>
<dbReference type="InterPro" id="IPR027417">
    <property type="entry name" value="P-loop_NTPase"/>
</dbReference>
<reference evidence="2 3" key="1">
    <citation type="submission" date="2021-03" db="EMBL/GenBank/DDBJ databases">
        <title>Genomic Encyclopedia of Type Strains, Phase IV (KMG-IV): sequencing the most valuable type-strain genomes for metagenomic binning, comparative biology and taxonomic classification.</title>
        <authorList>
            <person name="Goeker M."/>
        </authorList>
    </citation>
    <scope>NUCLEOTIDE SEQUENCE [LARGE SCALE GENOMIC DNA]</scope>
    <source>
        <strain evidence="2 3">DSM 23491</strain>
    </source>
</reference>
<dbReference type="Gene3D" id="3.40.50.300">
    <property type="entry name" value="P-loop containing nucleotide triphosphate hydrolases"/>
    <property type="match status" value="1"/>
</dbReference>
<evidence type="ECO:0000313" key="3">
    <source>
        <dbReference type="Proteomes" id="UP001519273"/>
    </source>
</evidence>
<feature type="compositionally biased region" description="Pro residues" evidence="1">
    <location>
        <begin position="148"/>
        <end position="160"/>
    </location>
</feature>
<gene>
    <name evidence="2" type="ORF">J2Z20_000191</name>
</gene>
<feature type="compositionally biased region" description="Low complexity" evidence="1">
    <location>
        <begin position="134"/>
        <end position="147"/>
    </location>
</feature>
<dbReference type="Pfam" id="PF10923">
    <property type="entry name" value="BrxC_BrxD"/>
    <property type="match status" value="1"/>
</dbReference>
<proteinExistence type="predicted"/>
<feature type="region of interest" description="Disordered" evidence="1">
    <location>
        <begin position="64"/>
        <end position="88"/>
    </location>
</feature>
<protein>
    <recommendedName>
        <fullName evidence="4">ATP-binding protein</fullName>
    </recommendedName>
</protein>
<sequence length="534" mass="57284">MWSPAPGERVAVTGLGLGTVVKATPRGAIVELDVPYSTRAEFNTANISLIEGAAGSAGLQAARTGAAASQNSPQGNGPPVAAGSAGAGATQSNYPLLSKAAPSASGHLARIGQLIGARPKPPGSGGVQVPSLEPGPGASATSGGTPPAAAPSPMPAPPLSDPGFEARCSLEALRFGLVPHRHIEQFTLGYEQLSKWINSSFPVLEPRVHKVIGAYGTGKSHTMSAIRTLAKREGYMVAHVEVNGEGMTLSDPAKLIHAIYSTLHSQEEETEYPLVGLLEKVIQNSTSSYLPLSGLRAVDAHLGVVSMLQHAGTLDIWTEQLEAVFSGSDEVSATDLDRALRKQTRASVQVFPAVPRYLLDRPNGLVESLLGTAWLAKAAGYKGLIITIDEFETENKHLTKAQKQKLMLTLRAIECYVSGQRNLPKVPLALYFGTVGDSMDEGDVYLNDLVEASGGSALELRFFQKEERLELANRIYRFYQEAYQLQRPYDPNVADRVHTLLDGRGYVESELLRQFIKWYMAFLDVLYGPPKEMA</sequence>
<organism evidence="2 3">
    <name type="scientific">Paenibacillus sediminis</name>
    <dbReference type="NCBI Taxonomy" id="664909"/>
    <lineage>
        <taxon>Bacteria</taxon>
        <taxon>Bacillati</taxon>
        <taxon>Bacillota</taxon>
        <taxon>Bacilli</taxon>
        <taxon>Bacillales</taxon>
        <taxon>Paenibacillaceae</taxon>
        <taxon>Paenibacillus</taxon>
    </lineage>
</organism>
<dbReference type="EMBL" id="JAGGKP010000001">
    <property type="protein sequence ID" value="MBP1935330.1"/>
    <property type="molecule type" value="Genomic_DNA"/>
</dbReference>
<accession>A0ABS4GYH5</accession>
<keyword evidence="3" id="KW-1185">Reference proteome</keyword>
<dbReference type="Proteomes" id="UP001519273">
    <property type="component" value="Unassembled WGS sequence"/>
</dbReference>
<dbReference type="SUPFAM" id="SSF52540">
    <property type="entry name" value="P-loop containing nucleoside triphosphate hydrolases"/>
    <property type="match status" value="1"/>
</dbReference>
<feature type="region of interest" description="Disordered" evidence="1">
    <location>
        <begin position="115"/>
        <end position="162"/>
    </location>
</feature>
<comment type="caution">
    <text evidence="2">The sequence shown here is derived from an EMBL/GenBank/DDBJ whole genome shotgun (WGS) entry which is preliminary data.</text>
</comment>
<name>A0ABS4GYH5_9BACL</name>